<gene>
    <name evidence="10" type="ORF">GCM10007112_15520</name>
    <name evidence="9" type="ORF">Vsou_00350</name>
</gene>
<evidence type="ECO:0000313" key="9">
    <source>
        <dbReference type="EMBL" id="BDR90942.1"/>
    </source>
</evidence>
<dbReference type="InterPro" id="IPR037294">
    <property type="entry name" value="ABC_BtuC-like"/>
</dbReference>
<feature type="transmembrane region" description="Helical" evidence="8">
    <location>
        <begin position="12"/>
        <end position="35"/>
    </location>
</feature>
<feature type="transmembrane region" description="Helical" evidence="8">
    <location>
        <begin position="239"/>
        <end position="261"/>
    </location>
</feature>
<evidence type="ECO:0000256" key="8">
    <source>
        <dbReference type="SAM" id="Phobius"/>
    </source>
</evidence>
<evidence type="ECO:0000256" key="6">
    <source>
        <dbReference type="ARBA" id="ARBA00022989"/>
    </source>
</evidence>
<keyword evidence="4" id="KW-1003">Cell membrane</keyword>
<reference evidence="9" key="4">
    <citation type="journal article" date="2023" name="Microbiol. Resour. Announc.">
        <title>Complete Genome Sequence of Vulcanisaeta souniana Strain IC-059, a Hyperthermophilic Archaeon Isolated from Hot Spring Water in Japan.</title>
        <authorList>
            <person name="Kato S."/>
            <person name="Itoh T."/>
            <person name="Wu L."/>
            <person name="Ma J."/>
            <person name="Ohkuma M."/>
        </authorList>
    </citation>
    <scope>NUCLEOTIDE SEQUENCE</scope>
    <source>
        <strain evidence="9">JCM 11219</strain>
    </source>
</reference>
<feature type="transmembrane region" description="Helical" evidence="8">
    <location>
        <begin position="196"/>
        <end position="213"/>
    </location>
</feature>
<reference evidence="10" key="1">
    <citation type="journal article" date="2014" name="Int. J. Syst. Evol. Microbiol.">
        <title>Complete genome sequence of Corynebacterium casei LMG S-19264T (=DSM 44701T), isolated from a smear-ripened cheese.</title>
        <authorList>
            <consortium name="US DOE Joint Genome Institute (JGI-PGF)"/>
            <person name="Walter F."/>
            <person name="Albersmeier A."/>
            <person name="Kalinowski J."/>
            <person name="Ruckert C."/>
        </authorList>
    </citation>
    <scope>NUCLEOTIDE SEQUENCE</scope>
    <source>
        <strain evidence="10">JCM 11219</strain>
    </source>
</reference>
<feature type="transmembrane region" description="Helical" evidence="8">
    <location>
        <begin position="88"/>
        <end position="110"/>
    </location>
</feature>
<dbReference type="Proteomes" id="UP001060771">
    <property type="component" value="Chromosome"/>
</dbReference>
<dbReference type="GO" id="GO:0022857">
    <property type="term" value="F:transmembrane transporter activity"/>
    <property type="evidence" value="ECO:0007669"/>
    <property type="project" value="InterPro"/>
</dbReference>
<feature type="transmembrane region" description="Helical" evidence="8">
    <location>
        <begin position="307"/>
        <end position="327"/>
    </location>
</feature>
<dbReference type="RefSeq" id="WP_188603434.1">
    <property type="nucleotide sequence ID" value="NZ_AP026830.1"/>
</dbReference>
<feature type="transmembrane region" description="Helical" evidence="8">
    <location>
        <begin position="56"/>
        <end position="76"/>
    </location>
</feature>
<dbReference type="Pfam" id="PF01032">
    <property type="entry name" value="FecCD"/>
    <property type="match status" value="1"/>
</dbReference>
<organism evidence="10 11">
    <name type="scientific">Vulcanisaeta souniana JCM 11219</name>
    <dbReference type="NCBI Taxonomy" id="1293586"/>
    <lineage>
        <taxon>Archaea</taxon>
        <taxon>Thermoproteota</taxon>
        <taxon>Thermoprotei</taxon>
        <taxon>Thermoproteales</taxon>
        <taxon>Thermoproteaceae</taxon>
        <taxon>Vulcanisaeta</taxon>
    </lineage>
</organism>
<dbReference type="PANTHER" id="PTHR30472">
    <property type="entry name" value="FERRIC ENTEROBACTIN TRANSPORT SYSTEM PERMEASE PROTEIN"/>
    <property type="match status" value="1"/>
</dbReference>
<dbReference type="GeneID" id="76205586"/>
<dbReference type="AlphaFoldDB" id="A0A830E3M0"/>
<dbReference type="InterPro" id="IPR000522">
    <property type="entry name" value="ABC_transptr_permease_BtuC"/>
</dbReference>
<proteinExistence type="inferred from homology"/>
<evidence type="ECO:0000256" key="2">
    <source>
        <dbReference type="ARBA" id="ARBA00007935"/>
    </source>
</evidence>
<keyword evidence="3" id="KW-0813">Transport</keyword>
<dbReference type="Gene3D" id="1.10.3470.10">
    <property type="entry name" value="ABC transporter involved in vitamin B12 uptake, BtuC"/>
    <property type="match status" value="1"/>
</dbReference>
<dbReference type="GO" id="GO:0005886">
    <property type="term" value="C:plasma membrane"/>
    <property type="evidence" value="ECO:0007669"/>
    <property type="project" value="UniProtKB-SubCell"/>
</dbReference>
<dbReference type="CDD" id="cd06550">
    <property type="entry name" value="TM_ABC_iron-siderophores_like"/>
    <property type="match status" value="1"/>
</dbReference>
<evidence type="ECO:0000256" key="4">
    <source>
        <dbReference type="ARBA" id="ARBA00022475"/>
    </source>
</evidence>
<dbReference type="PANTHER" id="PTHR30472:SF25">
    <property type="entry name" value="ABC TRANSPORTER PERMEASE PROTEIN MJ0876-RELATED"/>
    <property type="match status" value="1"/>
</dbReference>
<evidence type="ECO:0000313" key="11">
    <source>
        <dbReference type="Proteomes" id="UP000657075"/>
    </source>
</evidence>
<evidence type="ECO:0000256" key="7">
    <source>
        <dbReference type="ARBA" id="ARBA00023136"/>
    </source>
</evidence>
<dbReference type="Proteomes" id="UP000657075">
    <property type="component" value="Unassembled WGS sequence"/>
</dbReference>
<dbReference type="SUPFAM" id="SSF81345">
    <property type="entry name" value="ABC transporter involved in vitamin B12 uptake, BtuC"/>
    <property type="match status" value="1"/>
</dbReference>
<name>A0A830E3M0_9CREN</name>
<sequence>MIITVNNLIVKFLWLFIPLLLIGIILNLFIGEVVIPLGALFDLTETYRIIIIDIRLPEILACIVVGANLAIAGAVMQAVFRNPLAEPYITGTASGALFGAILGLLMYTLFRVEVSSPIILMPILSFLGAMLAIAIVVTFSRGNWLSLILAGIAVSILFSSIVMILDTYLLTIIPTLPAIVYLLFGTISGINWSDDVVMLSVSLPVLAYIVISSREINLLMISDEVAQAGGISPRSFRNLLIVLTGLLTAVTVSFTGIIGFIGLVTPHLTRLLISSSDNSRVMPLSMMSGSTIMLYANVVSKVLVSGVIMPITAITSLFGVPVLLVLLRGGRGE</sequence>
<evidence type="ECO:0000313" key="10">
    <source>
        <dbReference type="EMBL" id="GGI79482.1"/>
    </source>
</evidence>
<dbReference type="EMBL" id="AP026830">
    <property type="protein sequence ID" value="BDR90942.1"/>
    <property type="molecule type" value="Genomic_DNA"/>
</dbReference>
<comment type="similarity">
    <text evidence="2">Belongs to the binding-protein-dependent transport system permease family. FecCD subfamily.</text>
</comment>
<evidence type="ECO:0000256" key="1">
    <source>
        <dbReference type="ARBA" id="ARBA00004651"/>
    </source>
</evidence>
<dbReference type="EMBL" id="BMNM01000006">
    <property type="protein sequence ID" value="GGI79482.1"/>
    <property type="molecule type" value="Genomic_DNA"/>
</dbReference>
<keyword evidence="5 8" id="KW-0812">Transmembrane</keyword>
<keyword evidence="7 8" id="KW-0472">Membrane</keyword>
<evidence type="ECO:0000256" key="5">
    <source>
        <dbReference type="ARBA" id="ARBA00022692"/>
    </source>
</evidence>
<reference evidence="12" key="3">
    <citation type="submission" date="2022-09" db="EMBL/GenBank/DDBJ databases">
        <title>Complete genome sequence of Vulcanisaeta souniana.</title>
        <authorList>
            <person name="Kato S."/>
            <person name="Itoh T."/>
            <person name="Ohkuma M."/>
        </authorList>
    </citation>
    <scope>NUCLEOTIDE SEQUENCE [LARGE SCALE GENOMIC DNA]</scope>
    <source>
        <strain evidence="12">JCM 11219</strain>
    </source>
</reference>
<accession>A0A830E3M0</accession>
<evidence type="ECO:0000256" key="3">
    <source>
        <dbReference type="ARBA" id="ARBA00022448"/>
    </source>
</evidence>
<keyword evidence="12" id="KW-1185">Reference proteome</keyword>
<dbReference type="OrthoDB" id="57034at2157"/>
<feature type="transmembrane region" description="Helical" evidence="8">
    <location>
        <begin position="117"/>
        <end position="138"/>
    </location>
</feature>
<reference evidence="10" key="2">
    <citation type="submission" date="2020-09" db="EMBL/GenBank/DDBJ databases">
        <authorList>
            <person name="Sun Q."/>
            <person name="Ohkuma M."/>
        </authorList>
    </citation>
    <scope>NUCLEOTIDE SEQUENCE</scope>
    <source>
        <strain evidence="10">JCM 11219</strain>
    </source>
</reference>
<feature type="transmembrane region" description="Helical" evidence="8">
    <location>
        <begin position="144"/>
        <end position="165"/>
    </location>
</feature>
<comment type="subcellular location">
    <subcellularLocation>
        <location evidence="1">Cell membrane</location>
        <topology evidence="1">Multi-pass membrane protein</topology>
    </subcellularLocation>
</comment>
<evidence type="ECO:0000313" key="12">
    <source>
        <dbReference type="Proteomes" id="UP001060771"/>
    </source>
</evidence>
<feature type="transmembrane region" description="Helical" evidence="8">
    <location>
        <begin position="172"/>
        <end position="190"/>
    </location>
</feature>
<protein>
    <submittedName>
        <fullName evidence="10">Iron ABC transporter</fullName>
    </submittedName>
</protein>
<keyword evidence="6 8" id="KW-1133">Transmembrane helix</keyword>